<dbReference type="NCBIfam" id="TIGR03696">
    <property type="entry name" value="Rhs_assc_core"/>
    <property type="match status" value="1"/>
</dbReference>
<dbReference type="Proteomes" id="UP001519863">
    <property type="component" value="Unassembled WGS sequence"/>
</dbReference>
<keyword evidence="5" id="KW-1185">Reference proteome</keyword>
<dbReference type="InterPro" id="IPR022385">
    <property type="entry name" value="Rhs_assc_core"/>
</dbReference>
<gene>
    <name evidence="4" type="ORF">KZ829_21810</name>
</gene>
<organism evidence="4 5">
    <name type="scientific">Actinoplanes hulinensis</name>
    <dbReference type="NCBI Taxonomy" id="1144547"/>
    <lineage>
        <taxon>Bacteria</taxon>
        <taxon>Bacillati</taxon>
        <taxon>Actinomycetota</taxon>
        <taxon>Actinomycetes</taxon>
        <taxon>Micromonosporales</taxon>
        <taxon>Micromonosporaceae</taxon>
        <taxon>Actinoplanes</taxon>
    </lineage>
</organism>
<keyword evidence="1" id="KW-0677">Repeat</keyword>
<dbReference type="InterPro" id="IPR045351">
    <property type="entry name" value="DUF6531"/>
</dbReference>
<dbReference type="PROSITE" id="PS50817">
    <property type="entry name" value="INTEIN_N_TER"/>
    <property type="match status" value="1"/>
</dbReference>
<dbReference type="InterPro" id="IPR006141">
    <property type="entry name" value="Intein_N"/>
</dbReference>
<dbReference type="InterPro" id="IPR050708">
    <property type="entry name" value="T6SS_VgrG/RHS"/>
</dbReference>
<dbReference type="NCBIfam" id="TIGR01643">
    <property type="entry name" value="YD_repeat_2x"/>
    <property type="match status" value="14"/>
</dbReference>
<feature type="region of interest" description="Disordered" evidence="2">
    <location>
        <begin position="513"/>
        <end position="533"/>
    </location>
</feature>
<feature type="compositionally biased region" description="Polar residues" evidence="2">
    <location>
        <begin position="793"/>
        <end position="803"/>
    </location>
</feature>
<dbReference type="Pfam" id="PF20148">
    <property type="entry name" value="DUF6531"/>
    <property type="match status" value="1"/>
</dbReference>
<feature type="region of interest" description="Disordered" evidence="2">
    <location>
        <begin position="1807"/>
        <end position="1827"/>
    </location>
</feature>
<feature type="region of interest" description="Disordered" evidence="2">
    <location>
        <begin position="1748"/>
        <end position="1786"/>
    </location>
</feature>
<dbReference type="Gene3D" id="2.170.16.10">
    <property type="entry name" value="Hedgehog/Intein (Hint) domain"/>
    <property type="match status" value="1"/>
</dbReference>
<feature type="region of interest" description="Disordered" evidence="2">
    <location>
        <begin position="780"/>
        <end position="823"/>
    </location>
</feature>
<dbReference type="Pfam" id="PF07591">
    <property type="entry name" value="PT-HINT"/>
    <property type="match status" value="1"/>
</dbReference>
<feature type="compositionally biased region" description="Polar residues" evidence="2">
    <location>
        <begin position="1756"/>
        <end position="1770"/>
    </location>
</feature>
<evidence type="ECO:0000259" key="3">
    <source>
        <dbReference type="SMART" id="SM00306"/>
    </source>
</evidence>
<dbReference type="InterPro" id="IPR056823">
    <property type="entry name" value="TEN-like_YD-shell"/>
</dbReference>
<accession>A0ABS7B5P0</accession>
<protein>
    <recommendedName>
        <fullName evidence="3">Hint domain-containing protein</fullName>
    </recommendedName>
</protein>
<evidence type="ECO:0000313" key="5">
    <source>
        <dbReference type="Proteomes" id="UP001519863"/>
    </source>
</evidence>
<dbReference type="InterPro" id="IPR031325">
    <property type="entry name" value="RHS_repeat"/>
</dbReference>
<dbReference type="SMART" id="SM00306">
    <property type="entry name" value="HintN"/>
    <property type="match status" value="1"/>
</dbReference>
<dbReference type="Gene3D" id="2.180.10.10">
    <property type="entry name" value="RHS repeat-associated core"/>
    <property type="match status" value="4"/>
</dbReference>
<feature type="compositionally biased region" description="Basic and acidic residues" evidence="2">
    <location>
        <begin position="1774"/>
        <end position="1786"/>
    </location>
</feature>
<proteinExistence type="predicted"/>
<dbReference type="CDD" id="cd00081">
    <property type="entry name" value="Hint"/>
    <property type="match status" value="1"/>
</dbReference>
<dbReference type="SUPFAM" id="SSF51294">
    <property type="entry name" value="Hedgehog/intein (Hint) domain"/>
    <property type="match status" value="1"/>
</dbReference>
<sequence length="2064" mass="222304">MYGGLTPGQWERSREAGLIARIDVREGGWRLVHPLRGGRIVKTPPAFRLLCHSLILILVVTMLTGTPRLAAAAPGTPVAVPGKGPVQRGVPAEAAPRHGLPDGVTAPAVPPAIEAAGKPVSAAIAARAAEPAVLQAADPLLRPGYLLGDTSLVLYFNGDLDRGNPQSWARWWVTVTDVASGAEQRSADLGQNDVADCGTPREFCRSLGAAEGWVLDPARDYHAVITVIQADGSEAASPPSNPAKPRTTDVPPALPAGQAVGCGCPTVLGPVLNGQAIRGAGVNTATGAFSRTEHDFVMASYGIPFSASRYYSSANPAAGMFGTGWSWTYDAQVVAAEGSVRVRAEDGSEAVYTRRADGTFDAPAGIRSTLTTVDGGWQLLTPDQRRVRFDTQGHLASIRNARGHGVTLAYDTDGLVSTITDASGRVVRLEWRRDLRRIFKITLPDNRSAQFDYEAGRLAKIQDPRGFTTQYRYGATGLLTEVVDARGAPAIRNEYTAGRVVRQLDPEGGATTFTTQASTDGGADTVATTRDPDGVETVDGYRNNVLIYSRNANQDVVNHRYDGKLRRNLVVDAKGNQESTGHDANGNPVSRTAPEPFAYTTENTFDDRNNMTAHKDGRGNTWRYTFNDNNEMTGQSDPGQKGYEYTYDAKGQVVTRRDQRGKTTRYEYDTHGNRTAEISPTGRRTEMTYDLTGRMTTIVDPRGTVTGADPARYRTRIVYDQQSRVREVWQPGKSQPSRTDYDELGNPVVVTDPLANSTRLTYDRNSRVVTVKDPIGNVTSKTWTPGGRLATETDGQGNVTSRTYDGEGRQATETSPRGNLPGADKTLFTTVFHYDYNGNLIQADRPYGSGGQRVQVDTGFDEMDRPVEQRDEFDVATKVGYDANGNVTEMTDEKGQKLTHSFDPANRRTGSTGASGAAAIEYDDAGNPLKQTTPNGGVITWRYDDDGRPVSITEPRGNVAGADPDAYTTRYAYDPAGNLETTTDPLGNVTRTAYDANNQVVSVTDPKNQTTRYTYDAADRLASVLGPDAGGEQQATRYTYDANGNVIKRTDPLGRVSSLEYDRAGRAIVSTDPLGRRREMVYDADSNLIEQVTARQVDPGQPDRPDPIRPARTIFYTYDNLNRLIAKRMGADGFTHTFGYDAKNRLVSSADPGGVQDRVYDRTGRLTEVQRGAEVFTYGYDDDDRITARTYPDGTRITAEYDEGDRITALTSAKGGNADRYGFTYDVADNLTRVTHPSSTGHVEDRGYDRAGRLTSVATTSGDQVVAGFDLTLDPVGNPTNVTSKRTSTGTPTVTETTAYLYDKANRLTSACYGATTCAGASGERIDYTYDLVGNRATQKRVAPGENTTATYTYDAADQLTRETVTGTAASTRAFEYDLEGNQTRAGGETYTYALDHTMTSATVSGVTTVYQYDGSGNRISAATGAGAGQTVQKWAWDVNAGGMPQLAVDSTGGTSRSFLYDPAGSPLALLAGDGAHTYARDWLGGVAAVVSPTGAAEWSYRYDPFGKARGTGLTDGGTKLSDTAPDNPMRYAGGYHDDSQGDRYQLRARNYDPGTGRFDAQDPVSQPATDTAISAYAYANNRPSVLTDPTGRDPISEHYESIYNPNYKAPAPLDPQTSAQCEADTSDPECVDNPGYLDAKNLVDEADKFVKQIADEIVNLILDLVGFNDAKACVTEGDIVACISTALQAVPWGKLFKAAKVMIKAVGVGRRLIEAYGKLKSAKAALANIPRKLKRAGATADEAADTNKYKKAVESASSGAKETGQQAKQTTRKATEGAKKQQRKEGCNSFAAGTLVVMADGTAEPIENVSPGDAVLATDPETGRSASRQVTAAIEGTGDKTLVDLTLTGDGEELTATGGHPFWVRGRGWVPAAEVHDGDRLRDTTGRDVEVLAVEVRGEHTTVHNLTVADIHTYYVRTPSGIAALNHNDNDPGLIDLRGQVGAACPLRQVSESDEFWLETGSGLFVPGPYAARSIASRSQSQTFDEGQRLFLNQIGDRYGCHTCGVPLPGTKTGWWIPDHQPVSFFVPPGTTQRLFPHCAACSFSQMRAVSVWRAKGWLRPYS</sequence>
<comment type="caution">
    <text evidence="4">The sequence shown here is derived from an EMBL/GenBank/DDBJ whole genome shotgun (WGS) entry which is preliminary data.</text>
</comment>
<dbReference type="InterPro" id="IPR036844">
    <property type="entry name" value="Hint_dom_sf"/>
</dbReference>
<feature type="region of interest" description="Disordered" evidence="2">
    <location>
        <begin position="727"/>
        <end position="747"/>
    </location>
</feature>
<dbReference type="InterPro" id="IPR003587">
    <property type="entry name" value="Hint_dom_N"/>
</dbReference>
<dbReference type="Pfam" id="PF25023">
    <property type="entry name" value="TEN_YD-shell"/>
    <property type="match status" value="2"/>
</dbReference>
<dbReference type="Pfam" id="PF05593">
    <property type="entry name" value="RHS_repeat"/>
    <property type="match status" value="7"/>
</dbReference>
<dbReference type="InterPro" id="IPR006530">
    <property type="entry name" value="YD"/>
</dbReference>
<evidence type="ECO:0000256" key="1">
    <source>
        <dbReference type="ARBA" id="ARBA00022737"/>
    </source>
</evidence>
<evidence type="ECO:0000313" key="4">
    <source>
        <dbReference type="EMBL" id="MBW6436379.1"/>
    </source>
</evidence>
<dbReference type="PANTHER" id="PTHR32305">
    <property type="match status" value="1"/>
</dbReference>
<feature type="domain" description="Hint" evidence="3">
    <location>
        <begin position="1788"/>
        <end position="1886"/>
    </location>
</feature>
<reference evidence="4 5" key="1">
    <citation type="journal article" date="2013" name="Antonie Van Leeuwenhoek">
        <title>Actinoplanes hulinensis sp. nov., a novel actinomycete isolated from soybean root (Glycine max (L.) Merr).</title>
        <authorList>
            <person name="Shen Y."/>
            <person name="Liu C."/>
            <person name="Wang X."/>
            <person name="Zhao J."/>
            <person name="Jia F."/>
            <person name="Zhang Y."/>
            <person name="Wang L."/>
            <person name="Yang D."/>
            <person name="Xiang W."/>
        </authorList>
    </citation>
    <scope>NUCLEOTIDE SEQUENCE [LARGE SCALE GENOMIC DNA]</scope>
    <source>
        <strain evidence="4 5">NEAU-M9</strain>
    </source>
</reference>
<evidence type="ECO:0000256" key="2">
    <source>
        <dbReference type="SAM" id="MobiDB-lite"/>
    </source>
</evidence>
<feature type="region of interest" description="Disordered" evidence="2">
    <location>
        <begin position="894"/>
        <end position="913"/>
    </location>
</feature>
<dbReference type="EMBL" id="JAHXZI010000011">
    <property type="protein sequence ID" value="MBW6436379.1"/>
    <property type="molecule type" value="Genomic_DNA"/>
</dbReference>
<name>A0ABS7B5P0_9ACTN</name>
<dbReference type="PANTHER" id="PTHR32305:SF15">
    <property type="entry name" value="PROTEIN RHSA-RELATED"/>
    <property type="match status" value="1"/>
</dbReference>